<reference evidence="2" key="3">
    <citation type="journal article" date="2010" name="Genome Res.">
        <title>Population genomic sequencing of Coccidioides fungi reveals recent hybridization and transposon control.</title>
        <authorList>
            <person name="Neafsey D.E."/>
            <person name="Barker B.M."/>
            <person name="Sharpton T.J."/>
            <person name="Stajich J.E."/>
            <person name="Park D.J."/>
            <person name="Whiston E."/>
            <person name="Hung C.-Y."/>
            <person name="McMahan C."/>
            <person name="White J."/>
            <person name="Sykes S."/>
            <person name="Heiman D."/>
            <person name="Young S."/>
            <person name="Zeng Q."/>
            <person name="Abouelleil A."/>
            <person name="Aftuck L."/>
            <person name="Bessette D."/>
            <person name="Brown A."/>
            <person name="FitzGerald M."/>
            <person name="Lui A."/>
            <person name="Macdonald J.P."/>
            <person name="Priest M."/>
            <person name="Orbach M.J."/>
            <person name="Galgiani J.N."/>
            <person name="Kirkland T.N."/>
            <person name="Cole G.T."/>
            <person name="Birren B.W."/>
            <person name="Henn M.R."/>
            <person name="Taylor J.W."/>
            <person name="Rounsley S.D."/>
        </authorList>
    </citation>
    <scope>NUCLEOTIDE SEQUENCE [LARGE SCALE GENOMIC DNA]</scope>
    <source>
        <strain evidence="2">RMSCC 3488</strain>
    </source>
</reference>
<proteinExistence type="predicted"/>
<accession>A0A0J6I6I6</accession>
<dbReference type="EMBL" id="DS268110">
    <property type="protein sequence ID" value="KMM67037.1"/>
    <property type="molecule type" value="Genomic_DNA"/>
</dbReference>
<name>A0A0J6I6I6_COCPO</name>
<reference evidence="2" key="2">
    <citation type="journal article" date="2009" name="Genome Res.">
        <title>Comparative genomic analyses of the human fungal pathogens Coccidioides and their relatives.</title>
        <authorList>
            <person name="Sharpton T.J."/>
            <person name="Stajich J.E."/>
            <person name="Rounsley S.D."/>
            <person name="Gardner M.J."/>
            <person name="Wortman J.R."/>
            <person name="Jordar V.S."/>
            <person name="Maiti R."/>
            <person name="Kodira C.D."/>
            <person name="Neafsey D.E."/>
            <person name="Zeng Q."/>
            <person name="Hung C.-Y."/>
            <person name="McMahan C."/>
            <person name="Muszewska A."/>
            <person name="Grynberg M."/>
            <person name="Mandel M.A."/>
            <person name="Kellner E.M."/>
            <person name="Barker B.M."/>
            <person name="Galgiani J.N."/>
            <person name="Orbach M.J."/>
            <person name="Kirkland T.N."/>
            <person name="Cole G.T."/>
            <person name="Henn M.R."/>
            <person name="Birren B.W."/>
            <person name="Taylor J.W."/>
        </authorList>
    </citation>
    <scope>NUCLEOTIDE SEQUENCE [LARGE SCALE GENOMIC DNA]</scope>
    <source>
        <strain evidence="2">RMSCC 3488</strain>
    </source>
</reference>
<protein>
    <submittedName>
        <fullName evidence="1">Uncharacterized protein</fullName>
    </submittedName>
</protein>
<dbReference type="Proteomes" id="UP000054567">
    <property type="component" value="Unassembled WGS sequence"/>
</dbReference>
<sequence length="122" mass="13519">MVFFVFQGIAIETLFPFMSALAKTLNEDIRRSALSPLRVQHRIPILSGHTLSTFLRTTDGQILTHHERMPAVAVAISMQQRSVRGCCRCDNGIRAVSLVHVIGFFAETLSKIETASLMGLYG</sequence>
<evidence type="ECO:0000313" key="2">
    <source>
        <dbReference type="Proteomes" id="UP000054567"/>
    </source>
</evidence>
<reference evidence="1 2" key="1">
    <citation type="submission" date="2007-06" db="EMBL/GenBank/DDBJ databases">
        <title>The Genome Sequence of Coccidioides posadasii RMSCC_3488.</title>
        <authorList>
            <consortium name="Coccidioides Genome Resources Consortium"/>
            <consortium name="The Broad Institute Genome Sequencing Platform"/>
            <person name="Henn M.R."/>
            <person name="Sykes S."/>
            <person name="Young S."/>
            <person name="Jaffe D."/>
            <person name="Berlin A."/>
            <person name="Alvarez P."/>
            <person name="Butler J."/>
            <person name="Gnerre S."/>
            <person name="Grabherr M."/>
            <person name="Mauceli E."/>
            <person name="Brockman W."/>
            <person name="Kodira C."/>
            <person name="Alvarado L."/>
            <person name="Zeng Q."/>
            <person name="Crawford M."/>
            <person name="Antoine C."/>
            <person name="Devon K."/>
            <person name="Galgiani J."/>
            <person name="Orsborn K."/>
            <person name="Lewis M.L."/>
            <person name="Nusbaum C."/>
            <person name="Galagan J."/>
            <person name="Birren B."/>
        </authorList>
    </citation>
    <scope>NUCLEOTIDE SEQUENCE [LARGE SCALE GENOMIC DNA]</scope>
    <source>
        <strain evidence="1 2">RMSCC 3488</strain>
    </source>
</reference>
<gene>
    <name evidence="1" type="ORF">CPAG_03373</name>
</gene>
<organism evidence="1 2">
    <name type="scientific">Coccidioides posadasii RMSCC 3488</name>
    <dbReference type="NCBI Taxonomy" id="454284"/>
    <lineage>
        <taxon>Eukaryota</taxon>
        <taxon>Fungi</taxon>
        <taxon>Dikarya</taxon>
        <taxon>Ascomycota</taxon>
        <taxon>Pezizomycotina</taxon>
        <taxon>Eurotiomycetes</taxon>
        <taxon>Eurotiomycetidae</taxon>
        <taxon>Onygenales</taxon>
        <taxon>Onygenaceae</taxon>
        <taxon>Coccidioides</taxon>
    </lineage>
</organism>
<evidence type="ECO:0000313" key="1">
    <source>
        <dbReference type="EMBL" id="KMM67037.1"/>
    </source>
</evidence>
<dbReference type="AlphaFoldDB" id="A0A0J6I6I6"/>
<dbReference type="VEuPathDB" id="FungiDB:CPAG_03373"/>